<evidence type="ECO:0000259" key="1">
    <source>
        <dbReference type="Pfam" id="PF13395"/>
    </source>
</evidence>
<dbReference type="EMBL" id="PYLP01000002">
    <property type="protein sequence ID" value="PST41745.1"/>
    <property type="molecule type" value="Genomic_DNA"/>
</dbReference>
<evidence type="ECO:0000313" key="3">
    <source>
        <dbReference type="Proteomes" id="UP000241201"/>
    </source>
</evidence>
<proteinExistence type="predicted"/>
<dbReference type="GO" id="GO:0004519">
    <property type="term" value="F:endonuclease activity"/>
    <property type="evidence" value="ECO:0007669"/>
    <property type="project" value="UniProtKB-KW"/>
</dbReference>
<comment type="caution">
    <text evidence="2">The sequence shown here is derived from an EMBL/GenBank/DDBJ whole genome shotgun (WGS) entry which is preliminary data.</text>
</comment>
<dbReference type="Pfam" id="PF13395">
    <property type="entry name" value="HNH_4"/>
    <property type="match status" value="1"/>
</dbReference>
<organism evidence="2 3">
    <name type="scientific">Faecalibacillus faecis</name>
    <dbReference type="NCBI Taxonomy" id="1982628"/>
    <lineage>
        <taxon>Bacteria</taxon>
        <taxon>Bacillati</taxon>
        <taxon>Bacillota</taxon>
        <taxon>Erysipelotrichia</taxon>
        <taxon>Erysipelotrichales</taxon>
        <taxon>Coprobacillaceae</taxon>
        <taxon>Faecalibacillus</taxon>
    </lineage>
</organism>
<keyword evidence="2" id="KW-0378">Hydrolase</keyword>
<keyword evidence="2" id="KW-0540">Nuclease</keyword>
<keyword evidence="2" id="KW-0255">Endonuclease</keyword>
<dbReference type="Proteomes" id="UP000241201">
    <property type="component" value="Unassembled WGS sequence"/>
</dbReference>
<evidence type="ECO:0000313" key="2">
    <source>
        <dbReference type="EMBL" id="PST41745.1"/>
    </source>
</evidence>
<sequence length="319" mass="37942">MNSYIKQWLEIIENMNNDNTYKLAWGRAIIELCFETNQLDEQVTFTFQHIAKKMIKYYWNQTYFFHLDQSPNKKKIPVLVQNVKLLIDLYESIQRTHVPVWFDKAETILKHEKQYRKIINDSAKTLKNDVSWRFKLANKKEYDLYYLDKNCMFISFTKQQVLSLKEYSFVLSQLINFKWAQLLEKFNHSPRIASKVKGISDNTIKRSSLTKYKNILLKSNNYQAIDFYTGKVLQENDISVDHVIPWSFMYSNDIWNLVLTSKSNNSSKSNIIPSQGVIESLKERNARLVKLINDNKYKDELLLAIENDYVDKFYLAMKI</sequence>
<dbReference type="RefSeq" id="WP_106987266.1">
    <property type="nucleotide sequence ID" value="NZ_PYLP01000002.1"/>
</dbReference>
<dbReference type="InterPro" id="IPR003615">
    <property type="entry name" value="HNH_nuc"/>
</dbReference>
<keyword evidence="3" id="KW-1185">Reference proteome</keyword>
<dbReference type="CDD" id="cd00085">
    <property type="entry name" value="HNHc"/>
    <property type="match status" value="1"/>
</dbReference>
<name>A0A2T3G2G5_9FIRM</name>
<protein>
    <submittedName>
        <fullName evidence="2">HNH endonuclease</fullName>
    </submittedName>
</protein>
<dbReference type="AlphaFoldDB" id="A0A2T3G2G5"/>
<gene>
    <name evidence="2" type="ORF">C7U55_02910</name>
</gene>
<reference evidence="3" key="1">
    <citation type="submission" date="2018-03" db="EMBL/GenBank/DDBJ databases">
        <title>Lachnoclostridium SNUG30370 gen.nov., sp.nov., isolated from human faeces.</title>
        <authorList>
            <person name="Seo B."/>
            <person name="Jeon K."/>
            <person name="Ko G."/>
        </authorList>
    </citation>
    <scope>NUCLEOTIDE SEQUENCE [LARGE SCALE GENOMIC DNA]</scope>
    <source>
        <strain evidence="3">SNUG30370</strain>
    </source>
</reference>
<feature type="domain" description="HNH nuclease" evidence="1">
    <location>
        <begin position="226"/>
        <end position="273"/>
    </location>
</feature>
<dbReference type="Gene3D" id="1.10.30.50">
    <property type="match status" value="1"/>
</dbReference>
<accession>A0A2T3G2G5</accession>
<dbReference type="GeneID" id="77470056"/>